<name>D5BSZ4_PUNMI</name>
<keyword evidence="3" id="KW-1185">Reference proteome</keyword>
<dbReference type="AlphaFoldDB" id="D5BSZ4"/>
<dbReference type="STRING" id="488538.SAR116_1148"/>
<dbReference type="RefSeq" id="WP_013046020.1">
    <property type="nucleotide sequence ID" value="NC_014010.1"/>
</dbReference>
<feature type="transmembrane region" description="Helical" evidence="1">
    <location>
        <begin position="179"/>
        <end position="197"/>
    </location>
</feature>
<organism evidence="2 3">
    <name type="scientific">Puniceispirillum marinum (strain IMCC1322)</name>
    <dbReference type="NCBI Taxonomy" id="488538"/>
    <lineage>
        <taxon>Bacteria</taxon>
        <taxon>Pseudomonadati</taxon>
        <taxon>Pseudomonadota</taxon>
        <taxon>Alphaproteobacteria</taxon>
        <taxon>Candidatus Puniceispirillales</taxon>
        <taxon>Candidatus Puniceispirillaceae</taxon>
        <taxon>Candidatus Puniceispirillum</taxon>
    </lineage>
</organism>
<dbReference type="KEGG" id="apb:SAR116_1148"/>
<dbReference type="eggNOG" id="COG1238">
    <property type="taxonomic scope" value="Bacteria"/>
</dbReference>
<accession>D5BSZ4</accession>
<dbReference type="OrthoDB" id="9810270at2"/>
<dbReference type="PANTHER" id="PTHR42709">
    <property type="entry name" value="ALKALINE PHOSPHATASE LIKE PROTEIN"/>
    <property type="match status" value="1"/>
</dbReference>
<gene>
    <name evidence="2" type="ordered locus">SAR116_1148</name>
</gene>
<proteinExistence type="predicted"/>
<feature type="transmembrane region" description="Helical" evidence="1">
    <location>
        <begin position="67"/>
        <end position="92"/>
    </location>
</feature>
<dbReference type="GO" id="GO:0005886">
    <property type="term" value="C:plasma membrane"/>
    <property type="evidence" value="ECO:0007669"/>
    <property type="project" value="TreeGrafter"/>
</dbReference>
<keyword evidence="1" id="KW-1133">Transmembrane helix</keyword>
<feature type="transmembrane region" description="Helical" evidence="1">
    <location>
        <begin position="137"/>
        <end position="158"/>
    </location>
</feature>
<dbReference type="HOGENOM" id="CLU_098634_1_0_5"/>
<keyword evidence="1" id="KW-0472">Membrane</keyword>
<evidence type="ECO:0000313" key="2">
    <source>
        <dbReference type="EMBL" id="ADE39391.1"/>
    </source>
</evidence>
<dbReference type="EMBL" id="CP001751">
    <property type="protein sequence ID" value="ADE39391.1"/>
    <property type="molecule type" value="Genomic_DNA"/>
</dbReference>
<feature type="transmembrane region" description="Helical" evidence="1">
    <location>
        <begin position="29"/>
        <end position="47"/>
    </location>
</feature>
<keyword evidence="1" id="KW-0812">Transmembrane</keyword>
<feature type="transmembrane region" description="Helical" evidence="1">
    <location>
        <begin position="104"/>
        <end position="131"/>
    </location>
</feature>
<dbReference type="Proteomes" id="UP000007460">
    <property type="component" value="Chromosome"/>
</dbReference>
<evidence type="ECO:0000256" key="1">
    <source>
        <dbReference type="SAM" id="Phobius"/>
    </source>
</evidence>
<dbReference type="InterPro" id="IPR051311">
    <property type="entry name" value="DedA_domain"/>
</dbReference>
<sequence>MISTSIFSSSIAWAKAAYDRGLKTAGTPFATRFMLAFAVLESIIIPIPVDPLLVAVVLAKPMKWLRMALACTLASVIGGGGGWALGAILGLGIHDILAMFPEKLAAPTAFAAVEAGFASWGLILVFIGAFSPLPYKVIAVSAGLLGFGLLPFLLVSLVGRGLRFIIVAAIARHHGDPKTVIGLLSLLIGLIVGGIWLTH</sequence>
<reference evidence="2 3" key="1">
    <citation type="journal article" date="2010" name="J. Bacteriol.">
        <title>Complete genome sequence of "Candidatus Puniceispirillum marinum" IMCC1322, a representative of the SAR116 clade in the Alphaproteobacteria.</title>
        <authorList>
            <person name="Oh H.M."/>
            <person name="Kwon K.K."/>
            <person name="Kang I."/>
            <person name="Kang S.G."/>
            <person name="Lee J.H."/>
            <person name="Kim S.J."/>
            <person name="Cho J.C."/>
        </authorList>
    </citation>
    <scope>NUCLEOTIDE SEQUENCE [LARGE SCALE GENOMIC DNA]</scope>
    <source>
        <strain evidence="2 3">IMCC1322</strain>
    </source>
</reference>
<protein>
    <submittedName>
        <fullName evidence="2">Membrane protein, DedA family</fullName>
    </submittedName>
</protein>
<evidence type="ECO:0000313" key="3">
    <source>
        <dbReference type="Proteomes" id="UP000007460"/>
    </source>
</evidence>
<dbReference type="PANTHER" id="PTHR42709:SF11">
    <property type="entry name" value="DEDA FAMILY PROTEIN"/>
    <property type="match status" value="1"/>
</dbReference>